<keyword evidence="7 9" id="KW-0129">CBS domain</keyword>
<evidence type="ECO:0000256" key="1">
    <source>
        <dbReference type="ARBA" id="ARBA00004651"/>
    </source>
</evidence>
<dbReference type="GO" id="GO:0050660">
    <property type="term" value="F:flavin adenine dinucleotide binding"/>
    <property type="evidence" value="ECO:0007669"/>
    <property type="project" value="InterPro"/>
</dbReference>
<evidence type="ECO:0000256" key="10">
    <source>
        <dbReference type="PROSITE-ProRule" id="PRU01193"/>
    </source>
</evidence>
<name>A0A660SQT5_UNCT6</name>
<dbReference type="PROSITE" id="PS51371">
    <property type="entry name" value="CBS"/>
    <property type="match status" value="2"/>
</dbReference>
<evidence type="ECO:0000256" key="4">
    <source>
        <dbReference type="ARBA" id="ARBA00022692"/>
    </source>
</evidence>
<dbReference type="AlphaFoldDB" id="A0A660SQT5"/>
<dbReference type="InterPro" id="IPR046342">
    <property type="entry name" value="CBS_dom_sf"/>
</dbReference>
<dbReference type="CDD" id="cd04590">
    <property type="entry name" value="CBS_pair_CorC_HlyC_assoc"/>
    <property type="match status" value="1"/>
</dbReference>
<feature type="domain" description="CBS" evidence="12">
    <location>
        <begin position="203"/>
        <end position="263"/>
    </location>
</feature>
<dbReference type="InterPro" id="IPR005170">
    <property type="entry name" value="Transptr-assoc_dom"/>
</dbReference>
<evidence type="ECO:0000313" key="15">
    <source>
        <dbReference type="Proteomes" id="UP000271125"/>
    </source>
</evidence>
<dbReference type="InterPro" id="IPR002550">
    <property type="entry name" value="CNNM"/>
</dbReference>
<dbReference type="Pfam" id="PF01595">
    <property type="entry name" value="CNNM"/>
    <property type="match status" value="1"/>
</dbReference>
<sequence>MIILIVTLISLIFLSAFTSALEAAYFSLSHIDIKDIERKRKRSYERIGFLMKYSDRFLISILFYNNFINVTIGYYTSRLTNHFQVLRINEQLVLLILTLLMTLIVIIFSEYLPKIYAIKLNRSFAIHTSFLAYIMYIAFSPISFILSKVLYFGGGKDDEKRYTISEYKSLIELSKNKGIIDLSEAKFIKNFLNFSNLTVNEIMTPRIKVSTLKTNDLYVDIINIIKHDNYSRYPVTEPGEDNIIGIFYIKYLTKYNNNTRFSVSDYIKEPIFVTNTSSAYKLLNTFEKKHMHMAIVIGEYGEFLGIVTMEDILEEVVGEIKDEFDMFKSDGINTRTGKFMEVSGNIEIDRLSDILDIDFKNKNIETLNGQLTLLLAHIPKKGDSILFNDYIFKVLSVKNRIADRVSIKRDGIE</sequence>
<keyword evidence="3" id="KW-1003">Cell membrane</keyword>
<dbReference type="PANTHER" id="PTHR22777">
    <property type="entry name" value="HEMOLYSIN-RELATED"/>
    <property type="match status" value="1"/>
</dbReference>
<dbReference type="InterPro" id="IPR044751">
    <property type="entry name" value="Ion_transp-like_CBS"/>
</dbReference>
<dbReference type="PANTHER" id="PTHR22777:SF32">
    <property type="entry name" value="UPF0053 INNER MEMBRANE PROTEIN YFJD"/>
    <property type="match status" value="1"/>
</dbReference>
<evidence type="ECO:0000259" key="13">
    <source>
        <dbReference type="PROSITE" id="PS51846"/>
    </source>
</evidence>
<dbReference type="InterPro" id="IPR036318">
    <property type="entry name" value="FAD-bd_PCMH-like_sf"/>
</dbReference>
<evidence type="ECO:0000256" key="5">
    <source>
        <dbReference type="ARBA" id="ARBA00022737"/>
    </source>
</evidence>
<proteinExistence type="inferred from homology"/>
<feature type="domain" description="CNNM transmembrane" evidence="13">
    <location>
        <begin position="1"/>
        <end position="184"/>
    </location>
</feature>
<dbReference type="SMART" id="SM01091">
    <property type="entry name" value="CorC_HlyC"/>
    <property type="match status" value="1"/>
</dbReference>
<dbReference type="GO" id="GO:0005886">
    <property type="term" value="C:plasma membrane"/>
    <property type="evidence" value="ECO:0007669"/>
    <property type="project" value="UniProtKB-SubCell"/>
</dbReference>
<reference evidence="14 15" key="1">
    <citation type="submission" date="2018-06" db="EMBL/GenBank/DDBJ databases">
        <title>Extensive metabolic versatility and redundancy in microbially diverse, dynamic hydrothermal sediments.</title>
        <authorList>
            <person name="Dombrowski N."/>
            <person name="Teske A."/>
            <person name="Baker B.J."/>
        </authorList>
    </citation>
    <scope>NUCLEOTIDE SEQUENCE [LARGE SCALE GENOMIC DNA]</scope>
    <source>
        <strain evidence="14">B10_G13</strain>
    </source>
</reference>
<feature type="domain" description="CBS" evidence="12">
    <location>
        <begin position="266"/>
        <end position="323"/>
    </location>
</feature>
<evidence type="ECO:0000256" key="2">
    <source>
        <dbReference type="ARBA" id="ARBA00006337"/>
    </source>
</evidence>
<dbReference type="InterPro" id="IPR000644">
    <property type="entry name" value="CBS_dom"/>
</dbReference>
<comment type="similarity">
    <text evidence="2">Belongs to the UPF0053 family.</text>
</comment>
<keyword evidence="8 10" id="KW-0472">Membrane</keyword>
<dbReference type="Proteomes" id="UP000271125">
    <property type="component" value="Unassembled WGS sequence"/>
</dbReference>
<comment type="subcellular location">
    <subcellularLocation>
        <location evidence="1">Cell membrane</location>
        <topology evidence="1">Multi-pass membrane protein</topology>
    </subcellularLocation>
</comment>
<gene>
    <name evidence="14" type="ORF">DRP43_00825</name>
</gene>
<evidence type="ECO:0000313" key="14">
    <source>
        <dbReference type="EMBL" id="RKX72436.1"/>
    </source>
</evidence>
<dbReference type="Pfam" id="PF00571">
    <property type="entry name" value="CBS"/>
    <property type="match status" value="2"/>
</dbReference>
<dbReference type="Gene3D" id="3.30.465.10">
    <property type="match status" value="1"/>
</dbReference>
<feature type="transmembrane region" description="Helical" evidence="11">
    <location>
        <begin position="92"/>
        <end position="112"/>
    </location>
</feature>
<feature type="transmembrane region" description="Helical" evidence="11">
    <location>
        <begin position="57"/>
        <end position="76"/>
    </location>
</feature>
<keyword evidence="5" id="KW-0677">Repeat</keyword>
<evidence type="ECO:0000256" key="9">
    <source>
        <dbReference type="PROSITE-ProRule" id="PRU00703"/>
    </source>
</evidence>
<comment type="caution">
    <text evidence="14">The sequence shown here is derived from an EMBL/GenBank/DDBJ whole genome shotgun (WGS) entry which is preliminary data.</text>
</comment>
<dbReference type="SUPFAM" id="SSF56176">
    <property type="entry name" value="FAD-binding/transporter-associated domain-like"/>
    <property type="match status" value="1"/>
</dbReference>
<keyword evidence="6 10" id="KW-1133">Transmembrane helix</keyword>
<dbReference type="Pfam" id="PF03471">
    <property type="entry name" value="CorC_HlyC"/>
    <property type="match status" value="1"/>
</dbReference>
<keyword evidence="4 10" id="KW-0812">Transmembrane</keyword>
<dbReference type="PROSITE" id="PS51846">
    <property type="entry name" value="CNNM"/>
    <property type="match status" value="1"/>
</dbReference>
<evidence type="ECO:0000259" key="12">
    <source>
        <dbReference type="PROSITE" id="PS51371"/>
    </source>
</evidence>
<protein>
    <submittedName>
        <fullName evidence="14">Uncharacterized protein</fullName>
    </submittedName>
</protein>
<dbReference type="SUPFAM" id="SSF54631">
    <property type="entry name" value="CBS-domain pair"/>
    <property type="match status" value="1"/>
</dbReference>
<dbReference type="EMBL" id="QNBD01000021">
    <property type="protein sequence ID" value="RKX72436.1"/>
    <property type="molecule type" value="Genomic_DNA"/>
</dbReference>
<evidence type="ECO:0000256" key="7">
    <source>
        <dbReference type="ARBA" id="ARBA00023122"/>
    </source>
</evidence>
<evidence type="ECO:0000256" key="3">
    <source>
        <dbReference type="ARBA" id="ARBA00022475"/>
    </source>
</evidence>
<dbReference type="Gene3D" id="3.10.580.10">
    <property type="entry name" value="CBS-domain"/>
    <property type="match status" value="1"/>
</dbReference>
<dbReference type="InterPro" id="IPR016169">
    <property type="entry name" value="FAD-bd_PCMH_sub2"/>
</dbReference>
<feature type="transmembrane region" description="Helical" evidence="11">
    <location>
        <begin position="124"/>
        <end position="146"/>
    </location>
</feature>
<evidence type="ECO:0000256" key="6">
    <source>
        <dbReference type="ARBA" id="ARBA00022989"/>
    </source>
</evidence>
<dbReference type="FunFam" id="3.10.580.10:FF:000002">
    <property type="entry name" value="Magnesium/cobalt efflux protein CorC"/>
    <property type="match status" value="1"/>
</dbReference>
<organism evidence="14 15">
    <name type="scientific">candidate division TA06 bacterium</name>
    <dbReference type="NCBI Taxonomy" id="2250710"/>
    <lineage>
        <taxon>Bacteria</taxon>
        <taxon>Bacteria division TA06</taxon>
    </lineage>
</organism>
<evidence type="ECO:0000256" key="11">
    <source>
        <dbReference type="SAM" id="Phobius"/>
    </source>
</evidence>
<evidence type="ECO:0000256" key="8">
    <source>
        <dbReference type="ARBA" id="ARBA00023136"/>
    </source>
</evidence>
<accession>A0A660SQT5</accession>